<reference evidence="1" key="1">
    <citation type="submission" date="2020-11" db="EMBL/GenBank/DDBJ databases">
        <authorList>
            <person name="Tran Van P."/>
        </authorList>
    </citation>
    <scope>NUCLEOTIDE SEQUENCE</scope>
</reference>
<sequence length="199" mass="22754">MATHEIAANATTIMIFPANPEILDVNVTNDDINQYEEEMDIDYASPPEGGLTPVTKCCLKRQCFTKFAPQVQEDCFNRFWCIRSKTNQNYFLAGLMSADEPKRTVQKPVRHNKSVSWTYFVDVRGKKVQVCQNFLTAVYGISSSKIQTIQHKLLNGSSLDDLRGRFSKRKKSDHDSQHVTLDVVSFQTTDKKVRKKKVK</sequence>
<dbReference type="EMBL" id="OC917868">
    <property type="protein sequence ID" value="CAD7648173.1"/>
    <property type="molecule type" value="Genomic_DNA"/>
</dbReference>
<gene>
    <name evidence="1" type="ORF">ONB1V03_LOCUS6624</name>
</gene>
<protein>
    <submittedName>
        <fullName evidence="1">Uncharacterized protein</fullName>
    </submittedName>
</protein>
<evidence type="ECO:0000313" key="1">
    <source>
        <dbReference type="EMBL" id="CAD7648173.1"/>
    </source>
</evidence>
<dbReference type="AlphaFoldDB" id="A0A7R9QJJ7"/>
<organism evidence="1">
    <name type="scientific">Oppiella nova</name>
    <dbReference type="NCBI Taxonomy" id="334625"/>
    <lineage>
        <taxon>Eukaryota</taxon>
        <taxon>Metazoa</taxon>
        <taxon>Ecdysozoa</taxon>
        <taxon>Arthropoda</taxon>
        <taxon>Chelicerata</taxon>
        <taxon>Arachnida</taxon>
        <taxon>Acari</taxon>
        <taxon>Acariformes</taxon>
        <taxon>Sarcoptiformes</taxon>
        <taxon>Oribatida</taxon>
        <taxon>Brachypylina</taxon>
        <taxon>Oppioidea</taxon>
        <taxon>Oppiidae</taxon>
        <taxon>Oppiella</taxon>
    </lineage>
</organism>
<proteinExistence type="predicted"/>
<evidence type="ECO:0000313" key="2">
    <source>
        <dbReference type="Proteomes" id="UP000728032"/>
    </source>
</evidence>
<dbReference type="OrthoDB" id="434783at2759"/>
<dbReference type="EMBL" id="CAJPVJ010003043">
    <property type="protein sequence ID" value="CAG2167112.1"/>
    <property type="molecule type" value="Genomic_DNA"/>
</dbReference>
<name>A0A7R9QJJ7_9ACAR</name>
<accession>A0A7R9QJJ7</accession>
<keyword evidence="2" id="KW-1185">Reference proteome</keyword>
<dbReference type="Proteomes" id="UP000728032">
    <property type="component" value="Unassembled WGS sequence"/>
</dbReference>